<feature type="binding site" evidence="10">
    <location>
        <position position="226"/>
    </location>
    <ligand>
        <name>Mn(2+)</name>
        <dbReference type="ChEBI" id="CHEBI:29035"/>
        <label>1</label>
    </ligand>
</feature>
<evidence type="ECO:0000256" key="13">
    <source>
        <dbReference type="RuleBase" id="RU361159"/>
    </source>
</evidence>
<dbReference type="SUPFAM" id="SSF52768">
    <property type="entry name" value="Arginase/deacetylase"/>
    <property type="match status" value="1"/>
</dbReference>
<evidence type="ECO:0000256" key="8">
    <source>
        <dbReference type="ARBA" id="ARBA00047391"/>
    </source>
</evidence>
<evidence type="ECO:0000256" key="12">
    <source>
        <dbReference type="RuleBase" id="RU003684"/>
    </source>
</evidence>
<comment type="catalytic activity">
    <reaction evidence="8 13">
        <text>L-arginine + H2O = urea + L-ornithine</text>
        <dbReference type="Rhea" id="RHEA:20569"/>
        <dbReference type="ChEBI" id="CHEBI:15377"/>
        <dbReference type="ChEBI" id="CHEBI:16199"/>
        <dbReference type="ChEBI" id="CHEBI:32682"/>
        <dbReference type="ChEBI" id="CHEBI:46911"/>
        <dbReference type="EC" id="3.5.3.1"/>
    </reaction>
</comment>
<dbReference type="PIRSF" id="PIRSF036979">
    <property type="entry name" value="Arginase"/>
    <property type="match status" value="1"/>
</dbReference>
<dbReference type="Pfam" id="PF00491">
    <property type="entry name" value="Arginase"/>
    <property type="match status" value="1"/>
</dbReference>
<protein>
    <recommendedName>
        <fullName evidence="3 9">Arginase</fullName>
        <ecNumber evidence="2 9">3.5.3.1</ecNumber>
    </recommendedName>
</protein>
<dbReference type="GO" id="GO:0006525">
    <property type="term" value="P:arginine metabolic process"/>
    <property type="evidence" value="ECO:0007669"/>
    <property type="project" value="UniProtKB-KW"/>
</dbReference>
<dbReference type="UniPathway" id="UPA00158">
    <property type="reaction ID" value="UER00270"/>
</dbReference>
<dbReference type="Proteomes" id="UP000001683">
    <property type="component" value="Chromosome"/>
</dbReference>
<dbReference type="AlphaFoldDB" id="B2A4R3"/>
<evidence type="ECO:0000256" key="6">
    <source>
        <dbReference type="ARBA" id="ARBA00022801"/>
    </source>
</evidence>
<feature type="binding site" evidence="10">
    <location>
        <position position="120"/>
    </location>
    <ligand>
        <name>Mn(2+)</name>
        <dbReference type="ChEBI" id="CHEBI:29035"/>
        <label>1</label>
    </ligand>
</feature>
<dbReference type="EC" id="3.5.3.1" evidence="2 9"/>
<dbReference type="FunCoup" id="B2A4R3">
    <property type="interactions" value="147"/>
</dbReference>
<evidence type="ECO:0000313" key="14">
    <source>
        <dbReference type="EMBL" id="ACB83835.1"/>
    </source>
</evidence>
<dbReference type="InterPro" id="IPR020855">
    <property type="entry name" value="Ureohydrolase_Mn_BS"/>
</dbReference>
<evidence type="ECO:0000256" key="2">
    <source>
        <dbReference type="ARBA" id="ARBA00012168"/>
    </source>
</evidence>
<dbReference type="OrthoDB" id="9788689at2"/>
<dbReference type="PRINTS" id="PR00116">
    <property type="entry name" value="ARGINASE"/>
</dbReference>
<dbReference type="GO" id="GO:0005737">
    <property type="term" value="C:cytoplasm"/>
    <property type="evidence" value="ECO:0007669"/>
    <property type="project" value="TreeGrafter"/>
</dbReference>
<dbReference type="GO" id="GO:0000050">
    <property type="term" value="P:urea cycle"/>
    <property type="evidence" value="ECO:0007669"/>
    <property type="project" value="UniProtKB-UniPathway"/>
</dbReference>
<sequence>MNTSIIGVPMDLGANRRGVDMGPSAIRYADLRAKLEEIGIDAKDKGNISVPLPEIDSMEAEEIKYPKQIEAVTNSLALQVSKEASQNRIPIILGGDHSIAIGSIAGMKQAVGELGVLWFDAHADLNTFETSPSGNIHGMPLAFSLGYGNSNLVNCLEKGQKIKPENTVLIGTRSIDEPEKELIEKSGVTVFTMYDLDKMGMNRVMEEALSIVTSNTDGVHVSLDMDALDPVEAPGVGTPVRGGINYREVHLAMELIAEAQCINSMEVVEVNPILDSVNRTGDLAVELVASALGERVL</sequence>
<gene>
    <name evidence="14" type="ordered locus">Nther_0236</name>
</gene>
<reference evidence="14 15" key="2">
    <citation type="journal article" date="2011" name="J. Bacteriol.">
        <title>Complete genome sequence of the anaerobic, halophilic alkalithermophile Natranaerobius thermophilus JW/NM-WN-LF.</title>
        <authorList>
            <person name="Zhao B."/>
            <person name="Mesbah N.M."/>
            <person name="Dalin E."/>
            <person name="Goodwin L."/>
            <person name="Nolan M."/>
            <person name="Pitluck S."/>
            <person name="Chertkov O."/>
            <person name="Brettin T.S."/>
            <person name="Han J."/>
            <person name="Larimer F.W."/>
            <person name="Land M.L."/>
            <person name="Hauser L."/>
            <person name="Kyrpides N."/>
            <person name="Wiegel J."/>
        </authorList>
    </citation>
    <scope>NUCLEOTIDE SEQUENCE [LARGE SCALE GENOMIC DNA]</scope>
    <source>
        <strain evidence="15">ATCC BAA-1301 / DSM 18059 / JW/NM-WN-LF</strain>
    </source>
</reference>
<proteinExistence type="inferred from homology"/>
<evidence type="ECO:0000256" key="11">
    <source>
        <dbReference type="PROSITE-ProRule" id="PRU00742"/>
    </source>
</evidence>
<keyword evidence="5 10" id="KW-0479">Metal-binding</keyword>
<dbReference type="InterPro" id="IPR006035">
    <property type="entry name" value="Ureohydrolase"/>
</dbReference>
<dbReference type="InterPro" id="IPR023696">
    <property type="entry name" value="Ureohydrolase_dom_sf"/>
</dbReference>
<evidence type="ECO:0000256" key="9">
    <source>
        <dbReference type="NCBIfam" id="TIGR01229"/>
    </source>
</evidence>
<comment type="cofactor">
    <cofactor evidence="10 13">
        <name>Mn(2+)</name>
        <dbReference type="ChEBI" id="CHEBI:29035"/>
    </cofactor>
    <text evidence="10 13">Binds 2 manganese ions per subunit.</text>
</comment>
<keyword evidence="6 12" id="KW-0378">Hydrolase</keyword>
<feature type="binding site" evidence="10">
    <location>
        <position position="97"/>
    </location>
    <ligand>
        <name>Mn(2+)</name>
        <dbReference type="ChEBI" id="CHEBI:29035"/>
        <label>1</label>
    </ligand>
</feature>
<feature type="binding site" evidence="10">
    <location>
        <position position="224"/>
    </location>
    <ligand>
        <name>Mn(2+)</name>
        <dbReference type="ChEBI" id="CHEBI:29035"/>
        <label>1</label>
    </ligand>
</feature>
<dbReference type="Gene3D" id="3.40.800.10">
    <property type="entry name" value="Ureohydrolase domain"/>
    <property type="match status" value="1"/>
</dbReference>
<dbReference type="CDD" id="cd09989">
    <property type="entry name" value="Arginase"/>
    <property type="match status" value="1"/>
</dbReference>
<dbReference type="InterPro" id="IPR014033">
    <property type="entry name" value="Arginase"/>
</dbReference>
<dbReference type="InParanoid" id="B2A4R3"/>
<keyword evidence="15" id="KW-1185">Reference proteome</keyword>
<dbReference type="PANTHER" id="PTHR43782:SF3">
    <property type="entry name" value="ARGINASE"/>
    <property type="match status" value="1"/>
</dbReference>
<dbReference type="STRING" id="457570.Nther_0236"/>
<dbReference type="PANTHER" id="PTHR43782">
    <property type="entry name" value="ARGINASE"/>
    <property type="match status" value="1"/>
</dbReference>
<dbReference type="PROSITE" id="PS51409">
    <property type="entry name" value="ARGINASE_2"/>
    <property type="match status" value="1"/>
</dbReference>
<dbReference type="HOGENOM" id="CLU_039478_6_2_9"/>
<name>B2A4R3_NATTJ</name>
<comment type="pathway">
    <text evidence="1">Nitrogen metabolism; urea cycle; L-ornithine and urea from L-arginine: step 1/1.</text>
</comment>
<feature type="binding site" evidence="10">
    <location>
        <position position="122"/>
    </location>
    <ligand>
        <name>Mn(2+)</name>
        <dbReference type="ChEBI" id="CHEBI:29035"/>
        <label>1</label>
    </ligand>
</feature>
<dbReference type="PROSITE" id="PS01053">
    <property type="entry name" value="ARGINASE_1"/>
    <property type="match status" value="1"/>
</dbReference>
<dbReference type="NCBIfam" id="TIGR01229">
    <property type="entry name" value="rocF_arginase"/>
    <property type="match status" value="1"/>
</dbReference>
<dbReference type="eggNOG" id="COG0010">
    <property type="taxonomic scope" value="Bacteria"/>
</dbReference>
<accession>B2A4R3</accession>
<comment type="similarity">
    <text evidence="11 12">Belongs to the arginase family.</text>
</comment>
<evidence type="ECO:0000256" key="4">
    <source>
        <dbReference type="ARBA" id="ARBA00022503"/>
    </source>
</evidence>
<dbReference type="GO" id="GO:0004053">
    <property type="term" value="F:arginase activity"/>
    <property type="evidence" value="ECO:0007669"/>
    <property type="project" value="UniProtKB-UniRule"/>
</dbReference>
<evidence type="ECO:0000256" key="5">
    <source>
        <dbReference type="ARBA" id="ARBA00022723"/>
    </source>
</evidence>
<dbReference type="FunFam" id="3.40.800.10:FF:000005">
    <property type="entry name" value="Arginase"/>
    <property type="match status" value="1"/>
</dbReference>
<feature type="binding site" evidence="10">
    <location>
        <position position="124"/>
    </location>
    <ligand>
        <name>Mn(2+)</name>
        <dbReference type="ChEBI" id="CHEBI:29035"/>
        <label>2</label>
    </ligand>
</feature>
<dbReference type="GO" id="GO:0030145">
    <property type="term" value="F:manganese ion binding"/>
    <property type="evidence" value="ECO:0007669"/>
    <property type="project" value="TreeGrafter"/>
</dbReference>
<keyword evidence="7 10" id="KW-0464">Manganese</keyword>
<evidence type="ECO:0000256" key="7">
    <source>
        <dbReference type="ARBA" id="ARBA00023211"/>
    </source>
</evidence>
<evidence type="ECO:0000256" key="3">
    <source>
        <dbReference type="ARBA" id="ARBA00018123"/>
    </source>
</evidence>
<evidence type="ECO:0000313" key="15">
    <source>
        <dbReference type="Proteomes" id="UP000001683"/>
    </source>
</evidence>
<dbReference type="EMBL" id="CP001034">
    <property type="protein sequence ID" value="ACB83835.1"/>
    <property type="molecule type" value="Genomic_DNA"/>
</dbReference>
<organism evidence="14 15">
    <name type="scientific">Natranaerobius thermophilus (strain ATCC BAA-1301 / DSM 18059 / JW/NM-WN-LF)</name>
    <dbReference type="NCBI Taxonomy" id="457570"/>
    <lineage>
        <taxon>Bacteria</taxon>
        <taxon>Bacillati</taxon>
        <taxon>Bacillota</taxon>
        <taxon>Clostridia</taxon>
        <taxon>Natranaerobiales</taxon>
        <taxon>Natranaerobiaceae</taxon>
        <taxon>Natranaerobius</taxon>
    </lineage>
</organism>
<dbReference type="KEGG" id="nth:Nther_0236"/>
<evidence type="ECO:0000256" key="1">
    <source>
        <dbReference type="ARBA" id="ARBA00005098"/>
    </source>
</evidence>
<keyword evidence="4 13" id="KW-0056">Arginine metabolism</keyword>
<evidence type="ECO:0000256" key="10">
    <source>
        <dbReference type="PIRSR" id="PIRSR036979-1"/>
    </source>
</evidence>
<dbReference type="RefSeq" id="WP_012446724.1">
    <property type="nucleotide sequence ID" value="NC_010718.1"/>
</dbReference>
<reference evidence="14 15" key="1">
    <citation type="submission" date="2008-04" db="EMBL/GenBank/DDBJ databases">
        <title>Complete sequence of chromosome of Natranaerobius thermophilus JW/NM-WN-LF.</title>
        <authorList>
            <consortium name="US DOE Joint Genome Institute"/>
            <person name="Copeland A."/>
            <person name="Lucas S."/>
            <person name="Lapidus A."/>
            <person name="Glavina del Rio T."/>
            <person name="Dalin E."/>
            <person name="Tice H."/>
            <person name="Bruce D."/>
            <person name="Goodwin L."/>
            <person name="Pitluck S."/>
            <person name="Chertkov O."/>
            <person name="Brettin T."/>
            <person name="Detter J.C."/>
            <person name="Han C."/>
            <person name="Kuske C.R."/>
            <person name="Schmutz J."/>
            <person name="Larimer F."/>
            <person name="Land M."/>
            <person name="Hauser L."/>
            <person name="Kyrpides N."/>
            <person name="Lykidis A."/>
            <person name="Mesbah N.M."/>
            <person name="Wiegel J."/>
        </authorList>
    </citation>
    <scope>NUCLEOTIDE SEQUENCE [LARGE SCALE GENOMIC DNA]</scope>
    <source>
        <strain evidence="15">ATCC BAA-1301 / DSM 18059 / JW/NM-WN-LF</strain>
    </source>
</reference>